<evidence type="ECO:0000313" key="1">
    <source>
        <dbReference type="EMBL" id="CAI3975852.1"/>
    </source>
</evidence>
<dbReference type="AlphaFoldDB" id="A0A9P1BM51"/>
<sequence>MEKTQCTVVKVNAYLLDVSPLCVAGSKRVCDAAWQQGVVLGDAGAIVVGTLWGGASRHHAALEAALTAAAEGLWPKLVLAGVEIRKVGKTGGTNIVRLDASDASTVKVDPAASLTINVDDSILVKDFSELVSWEVRVGLRGVTL</sequence>
<name>A0A9P1BM51_9DINO</name>
<dbReference type="EMBL" id="CAMXCT030000226">
    <property type="protein sequence ID" value="CAL4763164.1"/>
    <property type="molecule type" value="Genomic_DNA"/>
</dbReference>
<organism evidence="1">
    <name type="scientific">Cladocopium goreaui</name>
    <dbReference type="NCBI Taxonomy" id="2562237"/>
    <lineage>
        <taxon>Eukaryota</taxon>
        <taxon>Sar</taxon>
        <taxon>Alveolata</taxon>
        <taxon>Dinophyceae</taxon>
        <taxon>Suessiales</taxon>
        <taxon>Symbiodiniaceae</taxon>
        <taxon>Cladocopium</taxon>
    </lineage>
</organism>
<gene>
    <name evidence="1" type="ORF">C1SCF055_LOCUS4129</name>
</gene>
<keyword evidence="3" id="KW-1185">Reference proteome</keyword>
<accession>A0A9P1BM51</accession>
<comment type="caution">
    <text evidence="1">The sequence shown here is derived from an EMBL/GenBank/DDBJ whole genome shotgun (WGS) entry which is preliminary data.</text>
</comment>
<protein>
    <submittedName>
        <fullName evidence="1">Uncharacterized protein</fullName>
    </submittedName>
</protein>
<proteinExistence type="predicted"/>
<dbReference type="Proteomes" id="UP001152797">
    <property type="component" value="Unassembled WGS sequence"/>
</dbReference>
<dbReference type="EMBL" id="CAMXCT010000226">
    <property type="protein sequence ID" value="CAI3975852.1"/>
    <property type="molecule type" value="Genomic_DNA"/>
</dbReference>
<evidence type="ECO:0000313" key="2">
    <source>
        <dbReference type="EMBL" id="CAL4763164.1"/>
    </source>
</evidence>
<dbReference type="EMBL" id="CAMXCT020000226">
    <property type="protein sequence ID" value="CAL1129227.1"/>
    <property type="molecule type" value="Genomic_DNA"/>
</dbReference>
<evidence type="ECO:0000313" key="3">
    <source>
        <dbReference type="Proteomes" id="UP001152797"/>
    </source>
</evidence>
<reference evidence="1" key="1">
    <citation type="submission" date="2022-10" db="EMBL/GenBank/DDBJ databases">
        <authorList>
            <person name="Chen Y."/>
            <person name="Dougan E. K."/>
            <person name="Chan C."/>
            <person name="Rhodes N."/>
            <person name="Thang M."/>
        </authorList>
    </citation>
    <scope>NUCLEOTIDE SEQUENCE</scope>
</reference>
<reference evidence="2 3" key="2">
    <citation type="submission" date="2024-05" db="EMBL/GenBank/DDBJ databases">
        <authorList>
            <person name="Chen Y."/>
            <person name="Shah S."/>
            <person name="Dougan E. K."/>
            <person name="Thang M."/>
            <person name="Chan C."/>
        </authorList>
    </citation>
    <scope>NUCLEOTIDE SEQUENCE [LARGE SCALE GENOMIC DNA]</scope>
</reference>